<evidence type="ECO:0000313" key="2">
    <source>
        <dbReference type="EMBL" id="ERF75516.1"/>
    </source>
</evidence>
<name>U1GU13_ENDPU</name>
<evidence type="ECO:0000256" key="1">
    <source>
        <dbReference type="SAM" id="MobiDB-lite"/>
    </source>
</evidence>
<reference evidence="3" key="1">
    <citation type="journal article" date="2014" name="BMC Genomics">
        <title>Genome characteristics reveal the impact of lichenization on lichen-forming fungus Endocarpon pusillum Hedwig (Verrucariales, Ascomycota).</title>
        <authorList>
            <person name="Wang Y.-Y."/>
            <person name="Liu B."/>
            <person name="Zhang X.-Y."/>
            <person name="Zhou Q.-M."/>
            <person name="Zhang T."/>
            <person name="Li H."/>
            <person name="Yu Y.-F."/>
            <person name="Zhang X.-L."/>
            <person name="Hao X.-Y."/>
            <person name="Wang M."/>
            <person name="Wang L."/>
            <person name="Wei J.-C."/>
        </authorList>
    </citation>
    <scope>NUCLEOTIDE SEQUENCE [LARGE SCALE GENOMIC DNA]</scope>
    <source>
        <strain evidence="3">Z07020 / HMAS-L-300199</strain>
    </source>
</reference>
<gene>
    <name evidence="2" type="ORF">EPUS_09303</name>
</gene>
<proteinExistence type="predicted"/>
<feature type="region of interest" description="Disordered" evidence="1">
    <location>
        <begin position="188"/>
        <end position="230"/>
    </location>
</feature>
<organism evidence="2 3">
    <name type="scientific">Endocarpon pusillum (strain Z07020 / HMAS-L-300199)</name>
    <name type="common">Lichen-forming fungus</name>
    <dbReference type="NCBI Taxonomy" id="1263415"/>
    <lineage>
        <taxon>Eukaryota</taxon>
        <taxon>Fungi</taxon>
        <taxon>Dikarya</taxon>
        <taxon>Ascomycota</taxon>
        <taxon>Pezizomycotina</taxon>
        <taxon>Eurotiomycetes</taxon>
        <taxon>Chaetothyriomycetidae</taxon>
        <taxon>Verrucariales</taxon>
        <taxon>Verrucariaceae</taxon>
        <taxon>Endocarpon</taxon>
    </lineage>
</organism>
<dbReference type="GeneID" id="19244130"/>
<dbReference type="AlphaFoldDB" id="U1GU13"/>
<keyword evidence="3" id="KW-1185">Reference proteome</keyword>
<accession>U1GU13</accession>
<evidence type="ECO:0000313" key="3">
    <source>
        <dbReference type="Proteomes" id="UP000019373"/>
    </source>
</evidence>
<dbReference type="RefSeq" id="XP_007787147.1">
    <property type="nucleotide sequence ID" value="XM_007788957.1"/>
</dbReference>
<dbReference type="EMBL" id="KE720810">
    <property type="protein sequence ID" value="ERF75516.1"/>
    <property type="molecule type" value="Genomic_DNA"/>
</dbReference>
<dbReference type="OrthoDB" id="10542095at2759"/>
<dbReference type="Proteomes" id="UP000019373">
    <property type="component" value="Unassembled WGS sequence"/>
</dbReference>
<dbReference type="HOGENOM" id="CLU_1204752_0_0_1"/>
<protein>
    <submittedName>
        <fullName evidence="2">Uncharacterized protein</fullName>
    </submittedName>
</protein>
<sequence>MATTTSGDKGCDRCEKVGNWDFLREFYARDETNRLHTQDLEMRNLGFIQQIQHVSTINQQNAETIQTIQNQYVQLEDLYLQSQATCKMLERDVDGQRQEKETTSLRLELEQNYHRKTRIQLDSYWKVTEKLSDLLSDTWAHLKDDDSPAPNIGAVLLENEQQRCKIAELEASIKVLLENGKQRCKVAELEGSTTPSKNKRSPDQANLEVHHPSALRPGKRRPEPILAPAK</sequence>